<evidence type="ECO:0000313" key="9">
    <source>
        <dbReference type="EMBL" id="GKI20051.1"/>
    </source>
</evidence>
<keyword evidence="6" id="KW-0238">DNA-binding</keyword>
<dbReference type="InterPro" id="IPR003738">
    <property type="entry name" value="SRAP"/>
</dbReference>
<sequence length="228" mass="26359">MCYHIFLAAGPEELARHFGRKADLIRNLRPPLRACAFSHLPYPVLTGDEQIRYSRWGLIPYWLRRPEDVVTVRNQTVNARAETIFENASFRVPIRQRRCLVPVSGFYGWRHEQHRKIPLYVTLKERPLFSLAGIFDRWYCRATAAWTTTFSIITTEANPLMRYVNNANGRMPVILRSDDESRWLSPALSDAQIAALLKPYPEQELHSEPVRCDFMHEVAADPGILVPA</sequence>
<organism evidence="9 10">
    <name type="scientific">Alistipes finegoldii</name>
    <dbReference type="NCBI Taxonomy" id="214856"/>
    <lineage>
        <taxon>Bacteria</taxon>
        <taxon>Pseudomonadati</taxon>
        <taxon>Bacteroidota</taxon>
        <taxon>Bacteroidia</taxon>
        <taxon>Bacteroidales</taxon>
        <taxon>Rikenellaceae</taxon>
        <taxon>Alistipes</taxon>
    </lineage>
</organism>
<comment type="similarity">
    <text evidence="1 8">Belongs to the SOS response-associated peptidase family.</text>
</comment>
<dbReference type="PANTHER" id="PTHR13604:SF0">
    <property type="entry name" value="ABASIC SITE PROCESSING PROTEIN HMCES"/>
    <property type="match status" value="1"/>
</dbReference>
<evidence type="ECO:0000256" key="1">
    <source>
        <dbReference type="ARBA" id="ARBA00008136"/>
    </source>
</evidence>
<keyword evidence="2 8" id="KW-0645">Protease</keyword>
<dbReference type="EC" id="3.4.-.-" evidence="8"/>
<reference evidence="9" key="1">
    <citation type="submission" date="2022-01" db="EMBL/GenBank/DDBJ databases">
        <title>Novel bile acid biosynthetic pathways are enriched in the microbiome of centenarians.</title>
        <authorList>
            <person name="Sato Y."/>
            <person name="Atarashi K."/>
            <person name="Plichta R.D."/>
            <person name="Arai Y."/>
            <person name="Sasajima S."/>
            <person name="Kearney M.S."/>
            <person name="Suda W."/>
            <person name="Takeshita K."/>
            <person name="Sasaki T."/>
            <person name="Okamoto S."/>
            <person name="Skelly N.A."/>
            <person name="Okamura Y."/>
            <person name="Vlamakis H."/>
            <person name="Li Y."/>
            <person name="Tanoue T."/>
            <person name="Takei H."/>
            <person name="Nittono H."/>
            <person name="Narushima S."/>
            <person name="Irie J."/>
            <person name="Itoh H."/>
            <person name="Moriya K."/>
            <person name="Sugiura Y."/>
            <person name="Suematsu M."/>
            <person name="Moritoki N."/>
            <person name="Shibata S."/>
            <person name="Littman R.D."/>
            <person name="Fischbach A.M."/>
            <person name="Uwamino Y."/>
            <person name="Inoue T."/>
            <person name="Honda A."/>
            <person name="Hattori M."/>
            <person name="Murai T."/>
            <person name="Xavier J.R."/>
            <person name="Hirose N."/>
            <person name="Honda K."/>
        </authorList>
    </citation>
    <scope>NUCLEOTIDE SEQUENCE</scope>
    <source>
        <strain evidence="9">CE91-St16</strain>
    </source>
</reference>
<evidence type="ECO:0000313" key="10">
    <source>
        <dbReference type="Proteomes" id="UP001055105"/>
    </source>
</evidence>
<evidence type="ECO:0000256" key="5">
    <source>
        <dbReference type="ARBA" id="ARBA00023124"/>
    </source>
</evidence>
<dbReference type="GO" id="GO:0006508">
    <property type="term" value="P:proteolysis"/>
    <property type="evidence" value="ECO:0007669"/>
    <property type="project" value="UniProtKB-KW"/>
</dbReference>
<dbReference type="PANTHER" id="PTHR13604">
    <property type="entry name" value="DC12-RELATED"/>
    <property type="match status" value="1"/>
</dbReference>
<evidence type="ECO:0000256" key="4">
    <source>
        <dbReference type="ARBA" id="ARBA00022801"/>
    </source>
</evidence>
<keyword evidence="4 8" id="KW-0378">Hydrolase</keyword>
<proteinExistence type="inferred from homology"/>
<dbReference type="InterPro" id="IPR036590">
    <property type="entry name" value="SRAP-like"/>
</dbReference>
<evidence type="ECO:0000256" key="2">
    <source>
        <dbReference type="ARBA" id="ARBA00022670"/>
    </source>
</evidence>
<dbReference type="EMBL" id="BQOL01000002">
    <property type="protein sequence ID" value="GKI20051.1"/>
    <property type="molecule type" value="Genomic_DNA"/>
</dbReference>
<dbReference type="SUPFAM" id="SSF143081">
    <property type="entry name" value="BB1717-like"/>
    <property type="match status" value="1"/>
</dbReference>
<accession>A0AA37NMI6</accession>
<keyword evidence="7" id="KW-0456">Lyase</keyword>
<name>A0AA37NMI6_9BACT</name>
<dbReference type="GO" id="GO:0106300">
    <property type="term" value="P:protein-DNA covalent cross-linking repair"/>
    <property type="evidence" value="ECO:0007669"/>
    <property type="project" value="InterPro"/>
</dbReference>
<dbReference type="GO" id="GO:0008233">
    <property type="term" value="F:peptidase activity"/>
    <property type="evidence" value="ECO:0007669"/>
    <property type="project" value="UniProtKB-KW"/>
</dbReference>
<dbReference type="GO" id="GO:0016829">
    <property type="term" value="F:lyase activity"/>
    <property type="evidence" value="ECO:0007669"/>
    <property type="project" value="UniProtKB-KW"/>
</dbReference>
<evidence type="ECO:0000256" key="8">
    <source>
        <dbReference type="RuleBase" id="RU364100"/>
    </source>
</evidence>
<dbReference type="Pfam" id="PF02586">
    <property type="entry name" value="SRAP"/>
    <property type="match status" value="1"/>
</dbReference>
<dbReference type="GO" id="GO:0003697">
    <property type="term" value="F:single-stranded DNA binding"/>
    <property type="evidence" value="ECO:0007669"/>
    <property type="project" value="InterPro"/>
</dbReference>
<evidence type="ECO:0000256" key="6">
    <source>
        <dbReference type="ARBA" id="ARBA00023125"/>
    </source>
</evidence>
<dbReference type="Proteomes" id="UP001055105">
    <property type="component" value="Unassembled WGS sequence"/>
</dbReference>
<protein>
    <recommendedName>
        <fullName evidence="8">Abasic site processing protein</fullName>
        <ecNumber evidence="8">3.4.-.-</ecNumber>
    </recommendedName>
</protein>
<keyword evidence="5" id="KW-0190">Covalent protein-DNA linkage</keyword>
<dbReference type="AlphaFoldDB" id="A0AA37NMI6"/>
<keyword evidence="3" id="KW-0227">DNA damage</keyword>
<dbReference type="RefSeq" id="WP_195291325.1">
    <property type="nucleotide sequence ID" value="NZ_AP025581.1"/>
</dbReference>
<dbReference type="Gene3D" id="3.90.1680.10">
    <property type="entry name" value="SOS response associated peptidase-like"/>
    <property type="match status" value="1"/>
</dbReference>
<evidence type="ECO:0000256" key="3">
    <source>
        <dbReference type="ARBA" id="ARBA00022763"/>
    </source>
</evidence>
<gene>
    <name evidence="9" type="ORF">CE91St16_29590</name>
</gene>
<evidence type="ECO:0000256" key="7">
    <source>
        <dbReference type="ARBA" id="ARBA00023239"/>
    </source>
</evidence>
<comment type="caution">
    <text evidence="9">The sequence shown here is derived from an EMBL/GenBank/DDBJ whole genome shotgun (WGS) entry which is preliminary data.</text>
</comment>